<reference evidence="2" key="1">
    <citation type="journal article" date="2016" name="Gigascience">
        <title>De novo construction of an expanded transcriptome assembly for the western tarnished plant bug, Lygus hesperus.</title>
        <authorList>
            <person name="Tassone E.E."/>
            <person name="Geib S.M."/>
            <person name="Hall B."/>
            <person name="Fabrick J.A."/>
            <person name="Brent C.S."/>
            <person name="Hull J.J."/>
        </authorList>
    </citation>
    <scope>NUCLEOTIDE SEQUENCE</scope>
</reference>
<accession>A0A146M7M9</accession>
<name>A0A146M7M9_LYGHE</name>
<evidence type="ECO:0000313" key="2">
    <source>
        <dbReference type="EMBL" id="JAQ14777.1"/>
    </source>
</evidence>
<dbReference type="EMBL" id="GDHC01003852">
    <property type="protein sequence ID" value="JAQ14777.1"/>
    <property type="molecule type" value="Transcribed_RNA"/>
</dbReference>
<proteinExistence type="predicted"/>
<sequence length="103" mass="10477">MLDRRPAGPQKNDGEVHSILPVDIVLRAHKSGVASTALTMLVGTGAVEHSSPVAGVGGPGGGTKKTGAASTVRGVGCQTESGQRTPVLVHAGKLFTRHFVDRA</sequence>
<dbReference type="AlphaFoldDB" id="A0A146M7M9"/>
<feature type="compositionally biased region" description="Gly residues" evidence="1">
    <location>
        <begin position="55"/>
        <end position="64"/>
    </location>
</feature>
<gene>
    <name evidence="2" type="ORF">g.1750</name>
</gene>
<protein>
    <submittedName>
        <fullName evidence="2">Uncharacterized protein</fullName>
    </submittedName>
</protein>
<feature type="region of interest" description="Disordered" evidence="1">
    <location>
        <begin position="51"/>
        <end position="80"/>
    </location>
</feature>
<organism evidence="2">
    <name type="scientific">Lygus hesperus</name>
    <name type="common">Western plant bug</name>
    <dbReference type="NCBI Taxonomy" id="30085"/>
    <lineage>
        <taxon>Eukaryota</taxon>
        <taxon>Metazoa</taxon>
        <taxon>Ecdysozoa</taxon>
        <taxon>Arthropoda</taxon>
        <taxon>Hexapoda</taxon>
        <taxon>Insecta</taxon>
        <taxon>Pterygota</taxon>
        <taxon>Neoptera</taxon>
        <taxon>Paraneoptera</taxon>
        <taxon>Hemiptera</taxon>
        <taxon>Heteroptera</taxon>
        <taxon>Panheteroptera</taxon>
        <taxon>Cimicomorpha</taxon>
        <taxon>Miridae</taxon>
        <taxon>Mirini</taxon>
        <taxon>Lygus</taxon>
    </lineage>
</organism>
<evidence type="ECO:0000256" key="1">
    <source>
        <dbReference type="SAM" id="MobiDB-lite"/>
    </source>
</evidence>